<reference evidence="2" key="1">
    <citation type="submission" date="2022-06" db="EMBL/GenBank/DDBJ databases">
        <title>Sequencing the genomes of 1000 actinobacteria strains.</title>
        <authorList>
            <person name="Klenk H.-P."/>
        </authorList>
    </citation>
    <scope>NUCLEOTIDE SEQUENCE</scope>
    <source>
        <strain evidence="2">DSM 46694</strain>
    </source>
</reference>
<keyword evidence="3" id="KW-1185">Reference proteome</keyword>
<accession>A0A9X2GXC9</accession>
<dbReference type="Proteomes" id="UP001139648">
    <property type="component" value="Unassembled WGS sequence"/>
</dbReference>
<sequence>MAKVHVVLNQKGGVGKSTVTVNLAAVCADVVGLTSEGQPPVVTVSIDPQGSAVWWSDRVEALPFHFVQAHDDIAGLSNLRLIPGVTDVWVDTPGWMPILSDRGEDPFGEGDAGRALRAVLDNADDVLVPIEPEPLSFEPTFNTIEHVLKRRKLPYLVVINNWDPRDGRADLEETQQFVRAHGWPLARTVVRHYKVHTRASAEGIVVTQYAKNRVAMEAREDFYRLALEFQQRTGADA</sequence>
<name>A0A9X2GXC9_9ACTN</name>
<protein>
    <submittedName>
        <fullName evidence="2">Chromosome partitioning protein</fullName>
    </submittedName>
</protein>
<dbReference type="PANTHER" id="PTHR13696:SF99">
    <property type="entry name" value="COBYRINIC ACID AC-DIAMIDE SYNTHASE"/>
    <property type="match status" value="1"/>
</dbReference>
<gene>
    <name evidence="2" type="ORF">HD597_012824</name>
</gene>
<feature type="domain" description="CobQ/CobB/MinD/ParA nucleotide binding" evidence="1">
    <location>
        <begin position="6"/>
        <end position="195"/>
    </location>
</feature>
<dbReference type="InterPro" id="IPR027417">
    <property type="entry name" value="P-loop_NTPase"/>
</dbReference>
<dbReference type="PANTHER" id="PTHR13696">
    <property type="entry name" value="P-LOOP CONTAINING NUCLEOSIDE TRIPHOSPHATE HYDROLASE"/>
    <property type="match status" value="1"/>
</dbReference>
<dbReference type="RefSeq" id="WP_253760182.1">
    <property type="nucleotide sequence ID" value="NZ_BAABKA010000113.1"/>
</dbReference>
<dbReference type="Gene3D" id="3.40.50.300">
    <property type="entry name" value="P-loop containing nucleotide triphosphate hydrolases"/>
    <property type="match status" value="1"/>
</dbReference>
<proteinExistence type="predicted"/>
<evidence type="ECO:0000313" key="3">
    <source>
        <dbReference type="Proteomes" id="UP001139648"/>
    </source>
</evidence>
<dbReference type="InterPro" id="IPR002586">
    <property type="entry name" value="CobQ/CobB/MinD/ParA_Nub-bd_dom"/>
</dbReference>
<evidence type="ECO:0000313" key="2">
    <source>
        <dbReference type="EMBL" id="MCP2365720.1"/>
    </source>
</evidence>
<dbReference type="EMBL" id="JAMZEB010000003">
    <property type="protein sequence ID" value="MCP2365720.1"/>
    <property type="molecule type" value="Genomic_DNA"/>
</dbReference>
<dbReference type="Pfam" id="PF01656">
    <property type="entry name" value="CbiA"/>
    <property type="match status" value="1"/>
</dbReference>
<dbReference type="CDD" id="cd02042">
    <property type="entry name" value="ParAB_family"/>
    <property type="match status" value="1"/>
</dbReference>
<evidence type="ECO:0000259" key="1">
    <source>
        <dbReference type="Pfam" id="PF01656"/>
    </source>
</evidence>
<organism evidence="2 3">
    <name type="scientific">Nonomuraea thailandensis</name>
    <dbReference type="NCBI Taxonomy" id="1188745"/>
    <lineage>
        <taxon>Bacteria</taxon>
        <taxon>Bacillati</taxon>
        <taxon>Actinomycetota</taxon>
        <taxon>Actinomycetes</taxon>
        <taxon>Streptosporangiales</taxon>
        <taxon>Streptosporangiaceae</taxon>
        <taxon>Nonomuraea</taxon>
    </lineage>
</organism>
<comment type="caution">
    <text evidence="2">The sequence shown here is derived from an EMBL/GenBank/DDBJ whole genome shotgun (WGS) entry which is preliminary data.</text>
</comment>
<dbReference type="AlphaFoldDB" id="A0A9X2GXC9"/>
<dbReference type="SUPFAM" id="SSF52540">
    <property type="entry name" value="P-loop containing nucleoside triphosphate hydrolases"/>
    <property type="match status" value="1"/>
</dbReference>
<dbReference type="InterPro" id="IPR050678">
    <property type="entry name" value="DNA_Partitioning_ATPase"/>
</dbReference>